<protein>
    <submittedName>
        <fullName evidence="2">Uncharacterized protein</fullName>
    </submittedName>
</protein>
<evidence type="ECO:0000256" key="1">
    <source>
        <dbReference type="SAM" id="MobiDB-lite"/>
    </source>
</evidence>
<feature type="compositionally biased region" description="Basic and acidic residues" evidence="1">
    <location>
        <begin position="1"/>
        <end position="11"/>
    </location>
</feature>
<feature type="compositionally biased region" description="Polar residues" evidence="1">
    <location>
        <begin position="12"/>
        <end position="31"/>
    </location>
</feature>
<reference evidence="3" key="1">
    <citation type="journal article" date="2013" name="Science">
        <title>The Amborella genome and the evolution of flowering plants.</title>
        <authorList>
            <consortium name="Amborella Genome Project"/>
        </authorList>
    </citation>
    <scope>NUCLEOTIDE SEQUENCE [LARGE SCALE GENOMIC DNA]</scope>
</reference>
<proteinExistence type="predicted"/>
<organism evidence="2 3">
    <name type="scientific">Amborella trichopoda</name>
    <dbReference type="NCBI Taxonomy" id="13333"/>
    <lineage>
        <taxon>Eukaryota</taxon>
        <taxon>Viridiplantae</taxon>
        <taxon>Streptophyta</taxon>
        <taxon>Embryophyta</taxon>
        <taxon>Tracheophyta</taxon>
        <taxon>Spermatophyta</taxon>
        <taxon>Magnoliopsida</taxon>
        <taxon>Amborellales</taxon>
        <taxon>Amborellaceae</taxon>
        <taxon>Amborella</taxon>
    </lineage>
</organism>
<dbReference type="Proteomes" id="UP000017836">
    <property type="component" value="Unassembled WGS sequence"/>
</dbReference>
<evidence type="ECO:0000313" key="2">
    <source>
        <dbReference type="EMBL" id="ERM94891.1"/>
    </source>
</evidence>
<keyword evidence="3" id="KW-1185">Reference proteome</keyword>
<dbReference type="EMBL" id="KI397501">
    <property type="protein sequence ID" value="ERM94891.1"/>
    <property type="molecule type" value="Genomic_DNA"/>
</dbReference>
<feature type="region of interest" description="Disordered" evidence="1">
    <location>
        <begin position="1"/>
        <end position="32"/>
    </location>
</feature>
<name>W1NHD6_AMBTC</name>
<dbReference type="Gramene" id="ERM94891">
    <property type="protein sequence ID" value="ERM94891"/>
    <property type="gene ID" value="AMTR_s00009p00137200"/>
</dbReference>
<gene>
    <name evidence="2" type="ORF">AMTR_s00009p00137200</name>
</gene>
<dbReference type="HOGENOM" id="CLU_2708103_0_0_1"/>
<sequence>MHSQIRHHEATSSKGLISGAQLNHPQPSLSSAKGIEKLSMAMDYKRKFPMNRVASKPLKSLKKLIPRSVAIIP</sequence>
<evidence type="ECO:0000313" key="3">
    <source>
        <dbReference type="Proteomes" id="UP000017836"/>
    </source>
</evidence>
<accession>W1NHD6</accession>
<dbReference type="AlphaFoldDB" id="W1NHD6"/>